<evidence type="ECO:0000259" key="4">
    <source>
        <dbReference type="Pfam" id="PF00264"/>
    </source>
</evidence>
<sequence length="757" mass="80245">MPGTWKCKGTESNTVFDSVEFEDGEWMDYDEKDRKSALWSSNIAGSASDARMQFFAPIVLVGMMMGSQLRSLSSPFITTRQLFSRSSFLPTTLTLVYPLAIATLFCSFPPAVALDTMMLRTGLAALATLLVLSPVLADRSHKHRHSKRMSLVQPLQPNHPAQPVQPVQPVQAVQAVQPVKSQPVNAAAKTTALLTCLGSGPVARADRTKITPLVQAAPHHSDGVWLTLTPATWGFKLDANVADSWNPTVASDAALDSIASDRAKLMHCVKQENLGAPATAPASAPAASPRREGGSGSSLAGSIGIGARKPVSGTFDGTSIKAGGVGAAAGAAPAADFGAASDFAFDAQMDTPSSGAPAAPADPANPVNPAAPATPGAPATDGSSVAAPAAANAAAAGSTGASPGSEMSAGEAAVAIALEQAKGSAGMPLLGQNASDTTTTSTCTKIWTRKEYSTMTVGEKTQFANAFKCVRSKPSRFKSDPGWNAADDWTLLHIRMVKYVHFSAMFLPFHRGFSAIVERDLQECGFQLGLPWVDWTLTAEDPSTNAIFDGNPAYGLGSNGQGNNTNCPWKTGREVTDGALADHWFNVPFKHKLCRQFNNMDVKLPNEHFGSNCTTFISESFLKGLALTHNDGSFFDFSSAVEISLHLAMHTSAGGNLAWLSTSVNDPVFHPHHGHIDNLFSSWQDMNPKNKRAFHGPKKQQKDGAHPPWNAKRTDMINFAPLADSVAVEDLLDHTSGKWGGRMCYRYDRPIDLGSSS</sequence>
<feature type="region of interest" description="Disordered" evidence="3">
    <location>
        <begin position="348"/>
        <end position="384"/>
    </location>
</feature>
<dbReference type="PRINTS" id="PR00092">
    <property type="entry name" value="TYROSINASE"/>
</dbReference>
<dbReference type="InterPro" id="IPR008922">
    <property type="entry name" value="Di-copper_centre_dom_sf"/>
</dbReference>
<dbReference type="PANTHER" id="PTHR11474">
    <property type="entry name" value="TYROSINASE FAMILY MEMBER"/>
    <property type="match status" value="1"/>
</dbReference>
<accession>M9M4Y3</accession>
<name>M9M4Y3_PSEA3</name>
<protein>
    <recommendedName>
        <fullName evidence="4">Tyrosinase copper-binding domain-containing protein</fullName>
    </recommendedName>
</protein>
<feature type="domain" description="Tyrosinase copper-binding" evidence="4">
    <location>
        <begin position="487"/>
        <end position="685"/>
    </location>
</feature>
<dbReference type="InterPro" id="IPR008584">
    <property type="entry name" value="CXXC_Zn-binding_euk"/>
</dbReference>
<evidence type="ECO:0000256" key="3">
    <source>
        <dbReference type="SAM" id="MobiDB-lite"/>
    </source>
</evidence>
<dbReference type="EMBL" id="DF196782">
    <property type="protein sequence ID" value="GAC75530.1"/>
    <property type="molecule type" value="Genomic_DNA"/>
</dbReference>
<proteinExistence type="predicted"/>
<dbReference type="OrthoDB" id="6132182at2759"/>
<dbReference type="SUPFAM" id="SSF48056">
    <property type="entry name" value="Di-copper centre-containing domain"/>
    <property type="match status" value="1"/>
</dbReference>
<feature type="region of interest" description="Disordered" evidence="3">
    <location>
        <begin position="276"/>
        <end position="303"/>
    </location>
</feature>
<evidence type="ECO:0000313" key="6">
    <source>
        <dbReference type="Proteomes" id="UP000011976"/>
    </source>
</evidence>
<keyword evidence="2" id="KW-0186">Copper</keyword>
<dbReference type="SUPFAM" id="SSF141678">
    <property type="entry name" value="MAL13P1.257-like"/>
    <property type="match status" value="1"/>
</dbReference>
<dbReference type="AlphaFoldDB" id="M9M4Y3"/>
<dbReference type="GO" id="GO:0046872">
    <property type="term" value="F:metal ion binding"/>
    <property type="evidence" value="ECO:0007669"/>
    <property type="project" value="UniProtKB-KW"/>
</dbReference>
<feature type="compositionally biased region" description="Basic residues" evidence="3">
    <location>
        <begin position="690"/>
        <end position="699"/>
    </location>
</feature>
<dbReference type="GO" id="GO:0016491">
    <property type="term" value="F:oxidoreductase activity"/>
    <property type="evidence" value="ECO:0007669"/>
    <property type="project" value="InterPro"/>
</dbReference>
<evidence type="ECO:0000256" key="2">
    <source>
        <dbReference type="ARBA" id="ARBA00023008"/>
    </source>
</evidence>
<keyword evidence="1" id="KW-0479">Metal-binding</keyword>
<feature type="region of interest" description="Disordered" evidence="3">
    <location>
        <begin position="690"/>
        <end position="710"/>
    </location>
</feature>
<dbReference type="STRING" id="1151754.M9M4Y3"/>
<dbReference type="PANTHER" id="PTHR11474:SF126">
    <property type="entry name" value="TYROSINASE-LIKE PROTEIN TYR-1-RELATED"/>
    <property type="match status" value="1"/>
</dbReference>
<organism evidence="5 6">
    <name type="scientific">Pseudozyma antarctica (strain T-34)</name>
    <name type="common">Yeast</name>
    <name type="synonym">Candida antarctica</name>
    <dbReference type="NCBI Taxonomy" id="1151754"/>
    <lineage>
        <taxon>Eukaryota</taxon>
        <taxon>Fungi</taxon>
        <taxon>Dikarya</taxon>
        <taxon>Basidiomycota</taxon>
        <taxon>Ustilaginomycotina</taxon>
        <taxon>Ustilaginomycetes</taxon>
        <taxon>Ustilaginales</taxon>
        <taxon>Ustilaginaceae</taxon>
        <taxon>Moesziomyces</taxon>
    </lineage>
</organism>
<dbReference type="Pfam" id="PF00264">
    <property type="entry name" value="Tyrosinase"/>
    <property type="match status" value="1"/>
</dbReference>
<dbReference type="Proteomes" id="UP000011976">
    <property type="component" value="Unassembled WGS sequence"/>
</dbReference>
<dbReference type="Gene3D" id="1.10.1280.10">
    <property type="entry name" value="Di-copper center containing domain from catechol oxidase"/>
    <property type="match status" value="1"/>
</dbReference>
<dbReference type="InterPro" id="IPR002227">
    <property type="entry name" value="Tyrosinase_Cu-bd"/>
</dbReference>
<feature type="compositionally biased region" description="Low complexity" evidence="3">
    <location>
        <begin position="276"/>
        <end position="288"/>
    </location>
</feature>
<reference evidence="6" key="1">
    <citation type="journal article" date="2013" name="Genome Announc.">
        <title>Genome sequence of the basidiomycetous yeast Pseudozyma antarctica T-34, a producer of the glycolipid biosurfactants mannosylerythritol lipids.</title>
        <authorList>
            <person name="Morita T."/>
            <person name="Koike H."/>
            <person name="Koyama Y."/>
            <person name="Hagiwara H."/>
            <person name="Ito E."/>
            <person name="Fukuoka T."/>
            <person name="Imura T."/>
            <person name="Machida M."/>
            <person name="Kitamoto D."/>
        </authorList>
    </citation>
    <scope>NUCLEOTIDE SEQUENCE [LARGE SCALE GENOMIC DNA]</scope>
    <source>
        <strain evidence="6">T-34</strain>
    </source>
</reference>
<dbReference type="Pfam" id="PF05907">
    <property type="entry name" value="CXXC_Zn-b_euk"/>
    <property type="match status" value="1"/>
</dbReference>
<dbReference type="InterPro" id="IPR050316">
    <property type="entry name" value="Tyrosinase/Hemocyanin"/>
</dbReference>
<evidence type="ECO:0000313" key="5">
    <source>
        <dbReference type="EMBL" id="GAC75530.1"/>
    </source>
</evidence>
<gene>
    <name evidence="5" type="ORF">PANT_16c00027</name>
</gene>
<evidence type="ECO:0000256" key="1">
    <source>
        <dbReference type="ARBA" id="ARBA00022723"/>
    </source>
</evidence>